<dbReference type="SUPFAM" id="SSF56349">
    <property type="entry name" value="DNA breaking-rejoining enzymes"/>
    <property type="match status" value="1"/>
</dbReference>
<dbReference type="InterPro" id="IPR050090">
    <property type="entry name" value="Tyrosine_recombinase_XerCD"/>
</dbReference>
<dbReference type="CDD" id="cd01189">
    <property type="entry name" value="INT_ICEBs1_C_like"/>
    <property type="match status" value="1"/>
</dbReference>
<dbReference type="PROSITE" id="PS51900">
    <property type="entry name" value="CB"/>
    <property type="match status" value="1"/>
</dbReference>
<evidence type="ECO:0000259" key="6">
    <source>
        <dbReference type="PROSITE" id="PS51900"/>
    </source>
</evidence>
<sequence>MGRRANGEGTIYQRNDGRWVASITLEDGKRKSIYCKTQKEAIQAAREANHQKDQGILLSGADQTLNDFLTTWLHDTAKNNVRERTYGRYREIITLHILPILGKVRLQKLKPQQLQMLYNQKLADGYAPQTVRHIHRVLHKALNDAMRWQLVVRNVCDAVRPPRVPKKEMRTLSGEQAQQFLEAAKGDPLEALYVLALTTGMRQGELLGLKWEDIDLAIGLLQVKRTITRLVGKGFTVSEPKTTKSRRRIHLTRLAIEALKQHRIHQREAKLAAGATWNEQGWIFCSAIGGPIEVSNMIRRSFRPILVKANLPIIRFHDLRHSAASLLLILGVHAKVVQELLGHSQISVTLDTYSHVLPSLQEEAVNRLDTLLSRPV</sequence>
<gene>
    <name evidence="7" type="ORF">KDK_23780</name>
</gene>
<dbReference type="InterPro" id="IPR011010">
    <property type="entry name" value="DNA_brk_join_enz"/>
</dbReference>
<feature type="domain" description="Tyr recombinase" evidence="5">
    <location>
        <begin position="167"/>
        <end position="366"/>
    </location>
</feature>
<dbReference type="GO" id="GO:0006310">
    <property type="term" value="P:DNA recombination"/>
    <property type="evidence" value="ECO:0007669"/>
    <property type="project" value="UniProtKB-KW"/>
</dbReference>
<dbReference type="Proteomes" id="UP000287188">
    <property type="component" value="Unassembled WGS sequence"/>
</dbReference>
<dbReference type="PANTHER" id="PTHR30349">
    <property type="entry name" value="PHAGE INTEGRASE-RELATED"/>
    <property type="match status" value="1"/>
</dbReference>
<keyword evidence="1" id="KW-0229">DNA integration</keyword>
<dbReference type="Gene3D" id="1.10.150.130">
    <property type="match status" value="1"/>
</dbReference>
<dbReference type="PROSITE" id="PS51898">
    <property type="entry name" value="TYR_RECOMBINASE"/>
    <property type="match status" value="1"/>
</dbReference>
<dbReference type="InterPro" id="IPR004107">
    <property type="entry name" value="Integrase_SAM-like_N"/>
</dbReference>
<dbReference type="Gene3D" id="1.10.443.10">
    <property type="entry name" value="Intergrase catalytic core"/>
    <property type="match status" value="1"/>
</dbReference>
<dbReference type="AlphaFoldDB" id="A0A402AHI3"/>
<dbReference type="InterPro" id="IPR013762">
    <property type="entry name" value="Integrase-like_cat_sf"/>
</dbReference>
<dbReference type="Pfam" id="PF14659">
    <property type="entry name" value="Phage_int_SAM_3"/>
    <property type="match status" value="1"/>
</dbReference>
<organism evidence="7 8">
    <name type="scientific">Dictyobacter kobayashii</name>
    <dbReference type="NCBI Taxonomy" id="2014872"/>
    <lineage>
        <taxon>Bacteria</taxon>
        <taxon>Bacillati</taxon>
        <taxon>Chloroflexota</taxon>
        <taxon>Ktedonobacteria</taxon>
        <taxon>Ktedonobacterales</taxon>
        <taxon>Dictyobacteraceae</taxon>
        <taxon>Dictyobacter</taxon>
    </lineage>
</organism>
<comment type="caution">
    <text evidence="7">The sequence shown here is derived from an EMBL/GenBank/DDBJ whole genome shotgun (WGS) entry which is preliminary data.</text>
</comment>
<evidence type="ECO:0000256" key="1">
    <source>
        <dbReference type="ARBA" id="ARBA00022908"/>
    </source>
</evidence>
<dbReference type="InterPro" id="IPR044068">
    <property type="entry name" value="CB"/>
</dbReference>
<keyword evidence="3" id="KW-0233">DNA recombination</keyword>
<evidence type="ECO:0000313" key="7">
    <source>
        <dbReference type="EMBL" id="GCE18578.1"/>
    </source>
</evidence>
<proteinExistence type="predicted"/>
<dbReference type="RefSeq" id="WP_126550093.1">
    <property type="nucleotide sequence ID" value="NZ_BIFS01000001.1"/>
</dbReference>
<dbReference type="GO" id="GO:0003677">
    <property type="term" value="F:DNA binding"/>
    <property type="evidence" value="ECO:0007669"/>
    <property type="project" value="UniProtKB-UniRule"/>
</dbReference>
<evidence type="ECO:0000256" key="4">
    <source>
        <dbReference type="PROSITE-ProRule" id="PRU01248"/>
    </source>
</evidence>
<evidence type="ECO:0000256" key="2">
    <source>
        <dbReference type="ARBA" id="ARBA00023125"/>
    </source>
</evidence>
<dbReference type="Pfam" id="PF00589">
    <property type="entry name" value="Phage_integrase"/>
    <property type="match status" value="1"/>
</dbReference>
<dbReference type="OrthoDB" id="156970at2"/>
<dbReference type="GO" id="GO:0015074">
    <property type="term" value="P:DNA integration"/>
    <property type="evidence" value="ECO:0007669"/>
    <property type="project" value="UniProtKB-KW"/>
</dbReference>
<protein>
    <submittedName>
        <fullName evidence="7">Site-specific integrase</fullName>
    </submittedName>
</protein>
<feature type="domain" description="Core-binding (CB)" evidence="6">
    <location>
        <begin position="63"/>
        <end position="146"/>
    </location>
</feature>
<evidence type="ECO:0000259" key="5">
    <source>
        <dbReference type="PROSITE" id="PS51898"/>
    </source>
</evidence>
<name>A0A402AHI3_9CHLR</name>
<dbReference type="InterPro" id="IPR002104">
    <property type="entry name" value="Integrase_catalytic"/>
</dbReference>
<keyword evidence="8" id="KW-1185">Reference proteome</keyword>
<accession>A0A402AHI3</accession>
<keyword evidence="2 4" id="KW-0238">DNA-binding</keyword>
<evidence type="ECO:0000256" key="3">
    <source>
        <dbReference type="ARBA" id="ARBA00023172"/>
    </source>
</evidence>
<dbReference type="EMBL" id="BIFS01000001">
    <property type="protein sequence ID" value="GCE18578.1"/>
    <property type="molecule type" value="Genomic_DNA"/>
</dbReference>
<evidence type="ECO:0000313" key="8">
    <source>
        <dbReference type="Proteomes" id="UP000287188"/>
    </source>
</evidence>
<reference evidence="8" key="1">
    <citation type="submission" date="2018-12" db="EMBL/GenBank/DDBJ databases">
        <title>Tengunoibacter tsumagoiensis gen. nov., sp. nov., Dictyobacter kobayashii sp. nov., D. alpinus sp. nov., and D. joshuensis sp. nov. and description of Dictyobacteraceae fam. nov. within the order Ktedonobacterales isolated from Tengu-no-mugimeshi.</title>
        <authorList>
            <person name="Wang C.M."/>
            <person name="Zheng Y."/>
            <person name="Sakai Y."/>
            <person name="Toyoda A."/>
            <person name="Minakuchi Y."/>
            <person name="Abe K."/>
            <person name="Yokota A."/>
            <person name="Yabe S."/>
        </authorList>
    </citation>
    <scope>NUCLEOTIDE SEQUENCE [LARGE SCALE GENOMIC DNA]</scope>
    <source>
        <strain evidence="8">Uno11</strain>
    </source>
</reference>
<dbReference type="PANTHER" id="PTHR30349:SF91">
    <property type="entry name" value="INTA PROTEIN"/>
    <property type="match status" value="1"/>
</dbReference>
<dbReference type="InterPro" id="IPR010998">
    <property type="entry name" value="Integrase_recombinase_N"/>
</dbReference>